<dbReference type="PANTHER" id="PTHR43434:SF1">
    <property type="entry name" value="PHOSPHOGLYCOLATE PHOSPHATASE"/>
    <property type="match status" value="1"/>
</dbReference>
<dbReference type="Gene3D" id="1.10.150.730">
    <property type="match status" value="1"/>
</dbReference>
<dbReference type="PANTHER" id="PTHR43434">
    <property type="entry name" value="PHOSPHOGLYCOLATE PHOSPHATASE"/>
    <property type="match status" value="1"/>
</dbReference>
<evidence type="ECO:0000313" key="2">
    <source>
        <dbReference type="Proteomes" id="UP000198915"/>
    </source>
</evidence>
<dbReference type="SFLD" id="SFLDS00003">
    <property type="entry name" value="Haloacid_Dehalogenase"/>
    <property type="match status" value="1"/>
</dbReference>
<dbReference type="RefSeq" id="WP_092273448.1">
    <property type="nucleotide sequence ID" value="NZ_FORT01000014.1"/>
</dbReference>
<proteinExistence type="predicted"/>
<sequence>MSHLLEKGIIFDMDNTLLKSNINFAEMKRAIYQLLLMHGCCVPELDLQNHTASQLIEIGRQSSLMTQELEDEMWSAVTAVEKDGMHGAVLEEQAREVLDELRDRYQLYILTNNAYAAAQEALVETGISDYFTEIVAREQMTQLKPSPSGVHYILRQQPQWPLEAWVMIGDSWIDGKAAQDAGIRFLSYQGKLGEMEQRGVKPVATVKSLRELLNHF</sequence>
<dbReference type="InterPro" id="IPR006439">
    <property type="entry name" value="HAD-SF_hydro_IA"/>
</dbReference>
<dbReference type="AlphaFoldDB" id="A0A1I4A5U5"/>
<dbReference type="InterPro" id="IPR050155">
    <property type="entry name" value="HAD-like_hydrolase_sf"/>
</dbReference>
<gene>
    <name evidence="1" type="ORF">SAMN05518846_114156</name>
</gene>
<dbReference type="InterPro" id="IPR041492">
    <property type="entry name" value="HAD_2"/>
</dbReference>
<dbReference type="Gene3D" id="3.40.50.1000">
    <property type="entry name" value="HAD superfamily/HAD-like"/>
    <property type="match status" value="1"/>
</dbReference>
<reference evidence="2" key="1">
    <citation type="submission" date="2016-10" db="EMBL/GenBank/DDBJ databases">
        <authorList>
            <person name="Varghese N."/>
            <person name="Submissions S."/>
        </authorList>
    </citation>
    <scope>NUCLEOTIDE SEQUENCE [LARGE SCALE GENOMIC DNA]</scope>
    <source>
        <strain evidence="2">OK042</strain>
    </source>
</reference>
<organism evidence="1 2">
    <name type="scientific">Brevibacillus centrosporus</name>
    <dbReference type="NCBI Taxonomy" id="54910"/>
    <lineage>
        <taxon>Bacteria</taxon>
        <taxon>Bacillati</taxon>
        <taxon>Bacillota</taxon>
        <taxon>Bacilli</taxon>
        <taxon>Bacillales</taxon>
        <taxon>Paenibacillaceae</taxon>
        <taxon>Brevibacillus</taxon>
    </lineage>
</organism>
<dbReference type="Pfam" id="PF13419">
    <property type="entry name" value="HAD_2"/>
    <property type="match status" value="1"/>
</dbReference>
<dbReference type="Proteomes" id="UP000198915">
    <property type="component" value="Unassembled WGS sequence"/>
</dbReference>
<protein>
    <submittedName>
        <fullName evidence="1">Phosphoglycolate phosphatase</fullName>
    </submittedName>
</protein>
<dbReference type="SFLD" id="SFLDG01129">
    <property type="entry name" value="C1.5:_HAD__Beta-PGM__Phosphata"/>
    <property type="match status" value="1"/>
</dbReference>
<evidence type="ECO:0000313" key="1">
    <source>
        <dbReference type="EMBL" id="SFK51580.1"/>
    </source>
</evidence>
<dbReference type="STRING" id="1884381.SAMN05518846_114156"/>
<dbReference type="SUPFAM" id="SSF56784">
    <property type="entry name" value="HAD-like"/>
    <property type="match status" value="1"/>
</dbReference>
<accession>A0A1I4A5U5</accession>
<dbReference type="InterPro" id="IPR023214">
    <property type="entry name" value="HAD_sf"/>
</dbReference>
<dbReference type="InterPro" id="IPR036412">
    <property type="entry name" value="HAD-like_sf"/>
</dbReference>
<dbReference type="GO" id="GO:0008967">
    <property type="term" value="F:phosphoglycolate phosphatase activity"/>
    <property type="evidence" value="ECO:0007669"/>
    <property type="project" value="TreeGrafter"/>
</dbReference>
<dbReference type="GO" id="GO:0006281">
    <property type="term" value="P:DNA repair"/>
    <property type="evidence" value="ECO:0007669"/>
    <property type="project" value="TreeGrafter"/>
</dbReference>
<keyword evidence="2" id="KW-1185">Reference proteome</keyword>
<dbReference type="EMBL" id="FORT01000014">
    <property type="protein sequence ID" value="SFK51580.1"/>
    <property type="molecule type" value="Genomic_DNA"/>
</dbReference>
<dbReference type="NCBIfam" id="TIGR01549">
    <property type="entry name" value="HAD-SF-IA-v1"/>
    <property type="match status" value="1"/>
</dbReference>
<name>A0A1I4A5U5_9BACL</name>